<dbReference type="GO" id="GO:0003725">
    <property type="term" value="F:double-stranded RNA binding"/>
    <property type="evidence" value="ECO:0007669"/>
    <property type="project" value="TreeGrafter"/>
</dbReference>
<dbReference type="InterPro" id="IPR027417">
    <property type="entry name" value="P-loop_NTPase"/>
</dbReference>
<dbReference type="PANTHER" id="PTHR18934">
    <property type="entry name" value="ATP-DEPENDENT RNA HELICASE"/>
    <property type="match status" value="1"/>
</dbReference>
<dbReference type="SUPFAM" id="SSF52540">
    <property type="entry name" value="P-loop containing nucleoside triphosphate hydrolases"/>
    <property type="match status" value="1"/>
</dbReference>
<sequence>MQSPKYKNLSRGVFSEDEGCLIYIGEALLDPFLSKYSVIIVNEAHERTIHTDVLLGLLKKVQKVRSQSPIEYQKVGTVKTNDGPLSGKENGAQSASFLKLCQGVKFLPLKLIIMSASLDPRMFSEYFDGASYIYVRGRQFPVNIYYTQHAESDYVDAVMITIFQVVPFVHIIYSFDCFASKALRISKGLGVCEGATCLTTCQVF</sequence>
<dbReference type="PANTHER" id="PTHR18934:SF118">
    <property type="entry name" value="ATP-DEPENDENT RNA HELICASE DHX33"/>
    <property type="match status" value="1"/>
</dbReference>
<evidence type="ECO:0000256" key="1">
    <source>
        <dbReference type="ARBA" id="ARBA00012552"/>
    </source>
</evidence>
<name>A0AAD3TKH1_NEPGR</name>
<evidence type="ECO:0000256" key="3">
    <source>
        <dbReference type="ARBA" id="ARBA00022806"/>
    </source>
</evidence>
<dbReference type="Proteomes" id="UP001279734">
    <property type="component" value="Unassembled WGS sequence"/>
</dbReference>
<dbReference type="EC" id="3.6.4.13" evidence="1"/>
<keyword evidence="3" id="KW-0347">Helicase</keyword>
<protein>
    <recommendedName>
        <fullName evidence="1">RNA helicase</fullName>
        <ecNumber evidence="1">3.6.4.13</ecNumber>
    </recommendedName>
</protein>
<keyword evidence="3" id="KW-0547">Nucleotide-binding</keyword>
<evidence type="ECO:0000256" key="4">
    <source>
        <dbReference type="ARBA" id="ARBA00047984"/>
    </source>
</evidence>
<accession>A0AAD3TKH1</accession>
<comment type="catalytic activity">
    <reaction evidence="4">
        <text>ATP + H2O = ADP + phosphate + H(+)</text>
        <dbReference type="Rhea" id="RHEA:13065"/>
        <dbReference type="ChEBI" id="CHEBI:15377"/>
        <dbReference type="ChEBI" id="CHEBI:15378"/>
        <dbReference type="ChEBI" id="CHEBI:30616"/>
        <dbReference type="ChEBI" id="CHEBI:43474"/>
        <dbReference type="ChEBI" id="CHEBI:456216"/>
        <dbReference type="EC" id="3.6.4.13"/>
    </reaction>
</comment>
<keyword evidence="3" id="KW-0067">ATP-binding</keyword>
<dbReference type="GO" id="GO:0003724">
    <property type="term" value="F:RNA helicase activity"/>
    <property type="evidence" value="ECO:0007669"/>
    <property type="project" value="UniProtKB-EC"/>
</dbReference>
<keyword evidence="2" id="KW-0378">Hydrolase</keyword>
<evidence type="ECO:0000256" key="2">
    <source>
        <dbReference type="ARBA" id="ARBA00022801"/>
    </source>
</evidence>
<gene>
    <name evidence="5" type="ORF">Nepgr_033038</name>
</gene>
<dbReference type="EMBL" id="BSYO01000039">
    <property type="protein sequence ID" value="GMH31195.1"/>
    <property type="molecule type" value="Genomic_DNA"/>
</dbReference>
<organism evidence="5 6">
    <name type="scientific">Nepenthes gracilis</name>
    <name type="common">Slender pitcher plant</name>
    <dbReference type="NCBI Taxonomy" id="150966"/>
    <lineage>
        <taxon>Eukaryota</taxon>
        <taxon>Viridiplantae</taxon>
        <taxon>Streptophyta</taxon>
        <taxon>Embryophyta</taxon>
        <taxon>Tracheophyta</taxon>
        <taxon>Spermatophyta</taxon>
        <taxon>Magnoliopsida</taxon>
        <taxon>eudicotyledons</taxon>
        <taxon>Gunneridae</taxon>
        <taxon>Pentapetalae</taxon>
        <taxon>Caryophyllales</taxon>
        <taxon>Nepenthaceae</taxon>
        <taxon>Nepenthes</taxon>
    </lineage>
</organism>
<proteinExistence type="predicted"/>
<evidence type="ECO:0000313" key="5">
    <source>
        <dbReference type="EMBL" id="GMH31195.1"/>
    </source>
</evidence>
<dbReference type="Gene3D" id="3.40.50.300">
    <property type="entry name" value="P-loop containing nucleotide triphosphate hydrolases"/>
    <property type="match status" value="1"/>
</dbReference>
<keyword evidence="6" id="KW-1185">Reference proteome</keyword>
<dbReference type="AlphaFoldDB" id="A0AAD3TKH1"/>
<dbReference type="GO" id="GO:0005730">
    <property type="term" value="C:nucleolus"/>
    <property type="evidence" value="ECO:0007669"/>
    <property type="project" value="TreeGrafter"/>
</dbReference>
<evidence type="ECO:0000313" key="6">
    <source>
        <dbReference type="Proteomes" id="UP001279734"/>
    </source>
</evidence>
<dbReference type="GO" id="GO:0016787">
    <property type="term" value="F:hydrolase activity"/>
    <property type="evidence" value="ECO:0007669"/>
    <property type="project" value="UniProtKB-KW"/>
</dbReference>
<reference evidence="5" key="1">
    <citation type="submission" date="2023-05" db="EMBL/GenBank/DDBJ databases">
        <title>Nepenthes gracilis genome sequencing.</title>
        <authorList>
            <person name="Fukushima K."/>
        </authorList>
    </citation>
    <scope>NUCLEOTIDE SEQUENCE</scope>
    <source>
        <strain evidence="5">SING2019-196</strain>
    </source>
</reference>
<dbReference type="GO" id="GO:0045943">
    <property type="term" value="P:positive regulation of transcription by RNA polymerase I"/>
    <property type="evidence" value="ECO:0007669"/>
    <property type="project" value="TreeGrafter"/>
</dbReference>
<comment type="caution">
    <text evidence="5">The sequence shown here is derived from an EMBL/GenBank/DDBJ whole genome shotgun (WGS) entry which is preliminary data.</text>
</comment>